<sequence length="170" mass="18188">MLFLFVCLALLVTALAQETDQCGCIVVDGCGVYCLQDICPDRTLIGTVTDMETGLPVEDVFLGILGGSETVFTDENGKYILDTSWVSFGDTLLEVAPPSPVYTPAIFGYNIVIKQCGVTVQDGTYRLPLHITAGLYPVVFTPPAPYESQEHVASLPTCGSTTLNVQLESG</sequence>
<evidence type="ECO:0000256" key="1">
    <source>
        <dbReference type="SAM" id="SignalP"/>
    </source>
</evidence>
<comment type="caution">
    <text evidence="2">The sequence shown here is derived from an EMBL/GenBank/DDBJ whole genome shotgun (WGS) entry which is preliminary data.</text>
</comment>
<gene>
    <name evidence="2" type="ORF">KIPB_010046</name>
</gene>
<proteinExistence type="predicted"/>
<evidence type="ECO:0000313" key="3">
    <source>
        <dbReference type="Proteomes" id="UP000265618"/>
    </source>
</evidence>
<name>A0A391NYD5_9EUKA</name>
<dbReference type="SUPFAM" id="SSF49464">
    <property type="entry name" value="Carboxypeptidase regulatory domain-like"/>
    <property type="match status" value="1"/>
</dbReference>
<keyword evidence="1" id="KW-0732">Signal</keyword>
<dbReference type="InterPro" id="IPR008969">
    <property type="entry name" value="CarboxyPept-like_regulatory"/>
</dbReference>
<feature type="signal peptide" evidence="1">
    <location>
        <begin position="1"/>
        <end position="16"/>
    </location>
</feature>
<organism evidence="2 3">
    <name type="scientific">Kipferlia bialata</name>
    <dbReference type="NCBI Taxonomy" id="797122"/>
    <lineage>
        <taxon>Eukaryota</taxon>
        <taxon>Metamonada</taxon>
        <taxon>Carpediemonas-like organisms</taxon>
        <taxon>Kipferlia</taxon>
    </lineage>
</organism>
<evidence type="ECO:0008006" key="4">
    <source>
        <dbReference type="Google" id="ProtNLM"/>
    </source>
</evidence>
<reference evidence="2 3" key="1">
    <citation type="journal article" date="2018" name="PLoS ONE">
        <title>The draft genome of Kipferlia bialata reveals reductive genome evolution in fornicate parasites.</title>
        <authorList>
            <person name="Tanifuji G."/>
            <person name="Takabayashi S."/>
            <person name="Kume K."/>
            <person name="Takagi M."/>
            <person name="Nakayama T."/>
            <person name="Kamikawa R."/>
            <person name="Inagaki Y."/>
            <person name="Hashimoto T."/>
        </authorList>
    </citation>
    <scope>NUCLEOTIDE SEQUENCE [LARGE SCALE GENOMIC DNA]</scope>
    <source>
        <strain evidence="2">NY0173</strain>
    </source>
</reference>
<dbReference type="AlphaFoldDB" id="A0A391NYD5"/>
<accession>A0A391NYD5</accession>
<keyword evidence="3" id="KW-1185">Reference proteome</keyword>
<dbReference type="Proteomes" id="UP000265618">
    <property type="component" value="Unassembled WGS sequence"/>
</dbReference>
<protein>
    <recommendedName>
        <fullName evidence="4">Carboxypeptidase regulatory-like domain-containing protein</fullName>
    </recommendedName>
</protein>
<evidence type="ECO:0000313" key="2">
    <source>
        <dbReference type="EMBL" id="GCA63459.1"/>
    </source>
</evidence>
<dbReference type="EMBL" id="BDIP01003601">
    <property type="protein sequence ID" value="GCA63459.1"/>
    <property type="molecule type" value="Genomic_DNA"/>
</dbReference>
<feature type="chain" id="PRO_5017421009" description="Carboxypeptidase regulatory-like domain-containing protein" evidence="1">
    <location>
        <begin position="17"/>
        <end position="170"/>
    </location>
</feature>